<reference evidence="2" key="1">
    <citation type="submission" date="2021-01" db="EMBL/GenBank/DDBJ databases">
        <authorList>
            <person name="Corre E."/>
            <person name="Pelletier E."/>
            <person name="Niang G."/>
            <person name="Scheremetjew M."/>
            <person name="Finn R."/>
            <person name="Kale V."/>
            <person name="Holt S."/>
            <person name="Cochrane G."/>
            <person name="Meng A."/>
            <person name="Brown T."/>
            <person name="Cohen L."/>
        </authorList>
    </citation>
    <scope>NUCLEOTIDE SEQUENCE</scope>
    <source>
        <strain evidence="2">CCMP1243</strain>
    </source>
</reference>
<feature type="region of interest" description="Disordered" evidence="1">
    <location>
        <begin position="1"/>
        <end position="83"/>
    </location>
</feature>
<organism evidence="2">
    <name type="scientific">Rhizochromulina marina</name>
    <dbReference type="NCBI Taxonomy" id="1034831"/>
    <lineage>
        <taxon>Eukaryota</taxon>
        <taxon>Sar</taxon>
        <taxon>Stramenopiles</taxon>
        <taxon>Ochrophyta</taxon>
        <taxon>Dictyochophyceae</taxon>
        <taxon>Rhizochromulinales</taxon>
        <taxon>Rhizochromulina</taxon>
    </lineage>
</organism>
<gene>
    <name evidence="2" type="ORF">RMAR1173_LOCUS14138</name>
</gene>
<accession>A0A7S2WP71</accession>
<feature type="compositionally biased region" description="Basic and acidic residues" evidence="1">
    <location>
        <begin position="26"/>
        <end position="41"/>
    </location>
</feature>
<dbReference type="EMBL" id="HBHJ01021363">
    <property type="protein sequence ID" value="CAD9698183.1"/>
    <property type="molecule type" value="Transcribed_RNA"/>
</dbReference>
<evidence type="ECO:0000256" key="1">
    <source>
        <dbReference type="SAM" id="MobiDB-lite"/>
    </source>
</evidence>
<evidence type="ECO:0000313" key="2">
    <source>
        <dbReference type="EMBL" id="CAD9698183.1"/>
    </source>
</evidence>
<sequence>MGEVRGWRLDEGGPAAGDRPWGGDVRGVDDRSWGGELREEVFAGPLPGARAGDCAAAEEPGEEEGTVPLATLSDRGAEDPGFGAGAAPRFWKVSLILRVGPLPPVPDARGGAAWGGGAKDPAVRLGGACAGSGGDVEVGVADRAVGPGGAVAGARAVGGGEEDMGAG</sequence>
<proteinExistence type="predicted"/>
<dbReference type="AlphaFoldDB" id="A0A7S2WP71"/>
<protein>
    <submittedName>
        <fullName evidence="2">Uncharacterized protein</fullName>
    </submittedName>
</protein>
<feature type="compositionally biased region" description="Basic and acidic residues" evidence="1">
    <location>
        <begin position="1"/>
        <end position="11"/>
    </location>
</feature>
<name>A0A7S2WP71_9STRA</name>